<keyword evidence="2" id="KW-0472">Membrane</keyword>
<keyword evidence="2" id="KW-0812">Transmembrane</keyword>
<dbReference type="AlphaFoldDB" id="B6JL52"/>
<keyword evidence="2" id="KW-1133">Transmembrane helix</keyword>
<dbReference type="Proteomes" id="UP000008198">
    <property type="component" value="Chromosome"/>
</dbReference>
<name>B6JL52_HELP2</name>
<proteinExistence type="predicted"/>
<dbReference type="EMBL" id="CP001217">
    <property type="protein sequence ID" value="ACJ07630.1"/>
    <property type="molecule type" value="Genomic_DNA"/>
</dbReference>
<feature type="transmembrane region" description="Helical" evidence="2">
    <location>
        <begin position="38"/>
        <end position="57"/>
    </location>
</feature>
<feature type="transmembrane region" description="Helical" evidence="2">
    <location>
        <begin position="15"/>
        <end position="32"/>
    </location>
</feature>
<accession>B6JL52</accession>
<dbReference type="HOGENOM" id="CLU_166743_0_0_7"/>
<evidence type="ECO:0000256" key="2">
    <source>
        <dbReference type="SAM" id="Phobius"/>
    </source>
</evidence>
<organism evidence="3 4">
    <name type="scientific">Helicobacter pylori (strain P12)</name>
    <dbReference type="NCBI Taxonomy" id="570508"/>
    <lineage>
        <taxon>Bacteria</taxon>
        <taxon>Pseudomonadati</taxon>
        <taxon>Campylobacterota</taxon>
        <taxon>Epsilonproteobacteria</taxon>
        <taxon>Campylobacterales</taxon>
        <taxon>Helicobacteraceae</taxon>
        <taxon>Helicobacter</taxon>
    </lineage>
</organism>
<evidence type="ECO:0000313" key="3">
    <source>
        <dbReference type="EMBL" id="ACJ07630.1"/>
    </source>
</evidence>
<protein>
    <submittedName>
        <fullName evidence="3">Integral membrane protein</fullName>
    </submittedName>
</protein>
<dbReference type="KEGG" id="hpp:HPP12_0476"/>
<gene>
    <name evidence="3" type="ordered locus">HPP12_0476</name>
</gene>
<sequence length="116" mass="13980">MMRIIIRLLSFKMNAFLKLALASLMGGLWYAFNGEGSEIVAIGIFVLILFVFFIRPVSFQDPEKREEYIERLKKNHERKMILQDKQKEEQMRLYQAKKERESRQKQDLKEQMKKYS</sequence>
<evidence type="ECO:0000256" key="1">
    <source>
        <dbReference type="SAM" id="MobiDB-lite"/>
    </source>
</evidence>
<evidence type="ECO:0000313" key="4">
    <source>
        <dbReference type="Proteomes" id="UP000008198"/>
    </source>
</evidence>
<reference evidence="4" key="1">
    <citation type="submission" date="2008-10" db="EMBL/GenBank/DDBJ databases">
        <title>The complete genome sequence of Helicobacter pylori strain P12.</title>
        <authorList>
            <person name="Fischer W."/>
            <person name="Windhager L."/>
            <person name="Karnholz A."/>
            <person name="Zeiller M."/>
            <person name="Zimmer R."/>
            <person name="Haas R."/>
        </authorList>
    </citation>
    <scope>NUCLEOTIDE SEQUENCE [LARGE SCALE GENOMIC DNA]</scope>
    <source>
        <strain evidence="4">P12</strain>
    </source>
</reference>
<feature type="region of interest" description="Disordered" evidence="1">
    <location>
        <begin position="93"/>
        <end position="116"/>
    </location>
</feature>
<reference evidence="3 4" key="2">
    <citation type="journal article" date="2010" name="Nucleic Acids Res.">
        <title>Strain-specific genes of Helicobacter pylori: genome evolution driven by a novel type IV secretion system and genomic island transfer.</title>
        <authorList>
            <person name="Fischer W."/>
            <person name="Windhager L."/>
            <person name="Rohrer S."/>
            <person name="Zeiller M."/>
            <person name="Karnholz A."/>
            <person name="Hoffmann R."/>
            <person name="Zimmer R."/>
            <person name="Haas R."/>
        </authorList>
    </citation>
    <scope>NUCLEOTIDE SEQUENCE [LARGE SCALE GENOMIC DNA]</scope>
    <source>
        <strain evidence="3 4">P12</strain>
    </source>
</reference>